<dbReference type="EMBL" id="FOWC01000010">
    <property type="protein sequence ID" value="SFQ29232.1"/>
    <property type="molecule type" value="Genomic_DNA"/>
</dbReference>
<dbReference type="OrthoDB" id="3657335at2"/>
<dbReference type="InterPro" id="IPR043504">
    <property type="entry name" value="Peptidase_S1_PA_chymotrypsin"/>
</dbReference>
<dbReference type="STRING" id="112413.SAMN05421854_110136"/>
<name>A0A1I5XB78_9PSEU</name>
<dbReference type="GO" id="GO:0004252">
    <property type="term" value="F:serine-type endopeptidase activity"/>
    <property type="evidence" value="ECO:0007669"/>
    <property type="project" value="InterPro"/>
</dbReference>
<dbReference type="Proteomes" id="UP000199137">
    <property type="component" value="Unassembled WGS sequence"/>
</dbReference>
<dbReference type="GO" id="GO:0006508">
    <property type="term" value="P:proteolysis"/>
    <property type="evidence" value="ECO:0007669"/>
    <property type="project" value="InterPro"/>
</dbReference>
<protein>
    <submittedName>
        <fullName evidence="4">Trypsin</fullName>
    </submittedName>
</protein>
<keyword evidence="2" id="KW-0732">Signal</keyword>
<dbReference type="RefSeq" id="WP_143132546.1">
    <property type="nucleotide sequence ID" value="NZ_FOWC01000010.1"/>
</dbReference>
<reference evidence="4 5" key="1">
    <citation type="submission" date="2016-10" db="EMBL/GenBank/DDBJ databases">
        <authorList>
            <person name="de Groot N.N."/>
        </authorList>
    </citation>
    <scope>NUCLEOTIDE SEQUENCE [LARGE SCALE GENOMIC DNA]</scope>
    <source>
        <strain evidence="4 5">DSM 44637</strain>
    </source>
</reference>
<dbReference type="AlphaFoldDB" id="A0A1I5XB78"/>
<evidence type="ECO:0000256" key="1">
    <source>
        <dbReference type="SAM" id="MobiDB-lite"/>
    </source>
</evidence>
<evidence type="ECO:0000313" key="4">
    <source>
        <dbReference type="EMBL" id="SFQ29232.1"/>
    </source>
</evidence>
<accession>A0A1I5XB78</accession>
<dbReference type="SMART" id="SM00020">
    <property type="entry name" value="Tryp_SPc"/>
    <property type="match status" value="1"/>
</dbReference>
<gene>
    <name evidence="4" type="ORF">SAMN05421854_110136</name>
</gene>
<proteinExistence type="predicted"/>
<evidence type="ECO:0000259" key="3">
    <source>
        <dbReference type="PROSITE" id="PS50240"/>
    </source>
</evidence>
<dbReference type="Gene3D" id="2.40.10.10">
    <property type="entry name" value="Trypsin-like serine proteases"/>
    <property type="match status" value="1"/>
</dbReference>
<evidence type="ECO:0000256" key="2">
    <source>
        <dbReference type="SAM" id="SignalP"/>
    </source>
</evidence>
<dbReference type="PROSITE" id="PS50240">
    <property type="entry name" value="TRYPSIN_DOM"/>
    <property type="match status" value="1"/>
</dbReference>
<evidence type="ECO:0000313" key="5">
    <source>
        <dbReference type="Proteomes" id="UP000199137"/>
    </source>
</evidence>
<feature type="chain" id="PRO_5011745360" evidence="2">
    <location>
        <begin position="28"/>
        <end position="350"/>
    </location>
</feature>
<feature type="domain" description="Peptidase S1" evidence="3">
    <location>
        <begin position="28"/>
        <end position="313"/>
    </location>
</feature>
<feature type="region of interest" description="Disordered" evidence="1">
    <location>
        <begin position="111"/>
        <end position="135"/>
    </location>
</feature>
<dbReference type="Pfam" id="PF00089">
    <property type="entry name" value="Trypsin"/>
    <property type="match status" value="1"/>
</dbReference>
<dbReference type="SUPFAM" id="SSF50494">
    <property type="entry name" value="Trypsin-like serine proteases"/>
    <property type="match status" value="1"/>
</dbReference>
<organism evidence="4 5">
    <name type="scientific">Amycolatopsis rubida</name>
    <dbReference type="NCBI Taxonomy" id="112413"/>
    <lineage>
        <taxon>Bacteria</taxon>
        <taxon>Bacillati</taxon>
        <taxon>Actinomycetota</taxon>
        <taxon>Actinomycetes</taxon>
        <taxon>Pseudonocardiales</taxon>
        <taxon>Pseudonocardiaceae</taxon>
        <taxon>Amycolatopsis</taxon>
    </lineage>
</organism>
<sequence length="350" mass="37143">MRRTAGTVLAVLAFVVALLAAAAPAGAIVGGVRADAPRAGIGSWQYFRDGHPDWGTCSAHALRTDEDGLTDLLVTGSQCVTVMPGPQSQQVRSMTDEGKARYAQFRAAAEKAGRTAASPERADRPAPGLQSTPEDPATFRFVFNSANRFQGERVGVKRFLVPKEWDWGEKDKRGYVWDLSLVQLEHPIRVKGAIVAPVLDWKTVTTQGWGRDTADPGTWKGPLGPWLRQTDGRVTAHADCAGAGIGADEVCVAPGRNAGAACQGDSGGGGSQELFGTDVLTMLVSRGPQPYCGTVNVYSSIWAHGRWIAEQVRALEPQARVAAVSQSDLRRAAAQHHAAVPAQPDFALAG</sequence>
<dbReference type="InterPro" id="IPR001254">
    <property type="entry name" value="Trypsin_dom"/>
</dbReference>
<feature type="signal peptide" evidence="2">
    <location>
        <begin position="1"/>
        <end position="27"/>
    </location>
</feature>
<dbReference type="InterPro" id="IPR009003">
    <property type="entry name" value="Peptidase_S1_PA"/>
</dbReference>